<evidence type="ECO:0000259" key="15">
    <source>
        <dbReference type="SMART" id="SM00768"/>
    </source>
</evidence>
<evidence type="ECO:0000256" key="14">
    <source>
        <dbReference type="SAM" id="SignalP"/>
    </source>
</evidence>
<evidence type="ECO:0000256" key="10">
    <source>
        <dbReference type="ARBA" id="ARBA00023295"/>
    </source>
</evidence>
<keyword evidence="6" id="KW-0378">Hydrolase</keyword>
<comment type="subcellular location">
    <subcellularLocation>
        <location evidence="1">Cell membrane</location>
        <topology evidence="1">Lipid-anchor</topology>
        <topology evidence="1">GPI-anchor</topology>
    </subcellularLocation>
</comment>
<feature type="compositionally biased region" description="Low complexity" evidence="12">
    <location>
        <begin position="313"/>
        <end position="347"/>
    </location>
</feature>
<evidence type="ECO:0000256" key="4">
    <source>
        <dbReference type="ARBA" id="ARBA00022622"/>
    </source>
</evidence>
<dbReference type="PANTHER" id="PTHR31044:SF127">
    <property type="entry name" value="X8 DOMAIN-CONTAINING PROTEIN"/>
    <property type="match status" value="1"/>
</dbReference>
<evidence type="ECO:0000256" key="12">
    <source>
        <dbReference type="SAM" id="MobiDB-lite"/>
    </source>
</evidence>
<dbReference type="OrthoDB" id="672703at2759"/>
<comment type="caution">
    <text evidence="16">The sequence shown here is derived from an EMBL/GenBank/DDBJ whole genome shotgun (WGS) entry which is preliminary data.</text>
</comment>
<accession>A0A8T0MSK8</accession>
<dbReference type="InterPro" id="IPR017853">
    <property type="entry name" value="GH"/>
</dbReference>
<feature type="compositionally biased region" description="Low complexity" evidence="12">
    <location>
        <begin position="361"/>
        <end position="378"/>
    </location>
</feature>
<dbReference type="SMART" id="SM00768">
    <property type="entry name" value="X8"/>
    <property type="match status" value="1"/>
</dbReference>
<feature type="signal peptide" evidence="14">
    <location>
        <begin position="1"/>
        <end position="22"/>
    </location>
</feature>
<organism evidence="16 17">
    <name type="scientific">Panicum virgatum</name>
    <name type="common">Blackwell switchgrass</name>
    <dbReference type="NCBI Taxonomy" id="38727"/>
    <lineage>
        <taxon>Eukaryota</taxon>
        <taxon>Viridiplantae</taxon>
        <taxon>Streptophyta</taxon>
        <taxon>Embryophyta</taxon>
        <taxon>Tracheophyta</taxon>
        <taxon>Spermatophyta</taxon>
        <taxon>Magnoliopsida</taxon>
        <taxon>Liliopsida</taxon>
        <taxon>Poales</taxon>
        <taxon>Poaceae</taxon>
        <taxon>PACMAD clade</taxon>
        <taxon>Panicoideae</taxon>
        <taxon>Panicodae</taxon>
        <taxon>Paniceae</taxon>
        <taxon>Panicinae</taxon>
        <taxon>Panicum</taxon>
        <taxon>Panicum sect. Hiantes</taxon>
    </lineage>
</organism>
<keyword evidence="13" id="KW-0812">Transmembrane</keyword>
<evidence type="ECO:0000313" key="16">
    <source>
        <dbReference type="EMBL" id="KAG2540471.1"/>
    </source>
</evidence>
<dbReference type="AlphaFoldDB" id="A0A8T0MSK8"/>
<dbReference type="GO" id="GO:0098552">
    <property type="term" value="C:side of membrane"/>
    <property type="evidence" value="ECO:0007669"/>
    <property type="project" value="UniProtKB-KW"/>
</dbReference>
<dbReference type="Gene3D" id="3.20.20.80">
    <property type="entry name" value="Glycosidases"/>
    <property type="match status" value="1"/>
</dbReference>
<evidence type="ECO:0000313" key="17">
    <source>
        <dbReference type="Proteomes" id="UP000823388"/>
    </source>
</evidence>
<feature type="region of interest" description="Disordered" evidence="12">
    <location>
        <begin position="298"/>
        <end position="378"/>
    </location>
</feature>
<keyword evidence="3" id="KW-1003">Cell membrane</keyword>
<dbReference type="FunFam" id="1.20.58.1040:FF:000001">
    <property type="entry name" value="Glucan endo-1,3-beta-glucosidase 4"/>
    <property type="match status" value="1"/>
</dbReference>
<evidence type="ECO:0000256" key="3">
    <source>
        <dbReference type="ARBA" id="ARBA00022475"/>
    </source>
</evidence>
<evidence type="ECO:0000256" key="2">
    <source>
        <dbReference type="ARBA" id="ARBA00008773"/>
    </source>
</evidence>
<dbReference type="Pfam" id="PF00332">
    <property type="entry name" value="Glyco_hydro_17"/>
    <property type="match status" value="1"/>
</dbReference>
<name>A0A8T0MSK8_PANVG</name>
<evidence type="ECO:0000256" key="8">
    <source>
        <dbReference type="ARBA" id="ARBA00023157"/>
    </source>
</evidence>
<dbReference type="Proteomes" id="UP000823388">
    <property type="component" value="Chromosome 9N"/>
</dbReference>
<feature type="transmembrane region" description="Helical" evidence="13">
    <location>
        <begin position="393"/>
        <end position="413"/>
    </location>
</feature>
<evidence type="ECO:0000256" key="7">
    <source>
        <dbReference type="ARBA" id="ARBA00023136"/>
    </source>
</evidence>
<keyword evidence="9" id="KW-0325">Glycoprotein</keyword>
<proteinExistence type="inferred from homology"/>
<dbReference type="EMBL" id="CM029054">
    <property type="protein sequence ID" value="KAG2540472.1"/>
    <property type="molecule type" value="Genomic_DNA"/>
</dbReference>
<dbReference type="FunFam" id="3.20.20.80:FF:000221">
    <property type="entry name" value="PLASMODESMATA CALLOSE-BINDING PROTEIN 5"/>
    <property type="match status" value="1"/>
</dbReference>
<reference evidence="16" key="1">
    <citation type="submission" date="2020-05" db="EMBL/GenBank/DDBJ databases">
        <title>WGS assembly of Panicum virgatum.</title>
        <authorList>
            <person name="Lovell J.T."/>
            <person name="Jenkins J."/>
            <person name="Shu S."/>
            <person name="Juenger T.E."/>
            <person name="Schmutz J."/>
        </authorList>
    </citation>
    <scope>NUCLEOTIDE SEQUENCE</scope>
    <source>
        <strain evidence="16">AP13</strain>
    </source>
</reference>
<keyword evidence="8" id="KW-1015">Disulfide bond</keyword>
<feature type="chain" id="PRO_5036274605" description="X8 domain-containing protein" evidence="14">
    <location>
        <begin position="23"/>
        <end position="418"/>
    </location>
</feature>
<dbReference type="EMBL" id="CM029054">
    <property type="protein sequence ID" value="KAG2540471.1"/>
    <property type="molecule type" value="Genomic_DNA"/>
</dbReference>
<keyword evidence="4" id="KW-0449">Lipoprotein</keyword>
<gene>
    <name evidence="16" type="ORF">PVAP13_9NG545900</name>
</gene>
<keyword evidence="17" id="KW-1185">Reference proteome</keyword>
<keyword evidence="13" id="KW-1133">Transmembrane helix</keyword>
<dbReference type="InterPro" id="IPR012946">
    <property type="entry name" value="X8"/>
</dbReference>
<dbReference type="GO" id="GO:0004553">
    <property type="term" value="F:hydrolase activity, hydrolyzing O-glycosyl compounds"/>
    <property type="evidence" value="ECO:0007669"/>
    <property type="project" value="InterPro"/>
</dbReference>
<keyword evidence="4" id="KW-0336">GPI-anchor</keyword>
<dbReference type="GO" id="GO:0009506">
    <property type="term" value="C:plasmodesma"/>
    <property type="evidence" value="ECO:0007669"/>
    <property type="project" value="UniProtKB-ARBA"/>
</dbReference>
<feature type="compositionally biased region" description="Gly residues" evidence="12">
    <location>
        <begin position="348"/>
        <end position="360"/>
    </location>
</feature>
<keyword evidence="7 13" id="KW-0472">Membrane</keyword>
<dbReference type="InterPro" id="IPR044788">
    <property type="entry name" value="X8_dom_prot"/>
</dbReference>
<keyword evidence="10" id="KW-0326">Glycosidase</keyword>
<evidence type="ECO:0000256" key="13">
    <source>
        <dbReference type="SAM" id="Phobius"/>
    </source>
</evidence>
<dbReference type="Pfam" id="PF07983">
    <property type="entry name" value="X8"/>
    <property type="match status" value="1"/>
</dbReference>
<dbReference type="SUPFAM" id="SSF51445">
    <property type="entry name" value="(Trans)glycosidases"/>
    <property type="match status" value="1"/>
</dbReference>
<keyword evidence="5 14" id="KW-0732">Signal</keyword>
<dbReference type="GO" id="GO:0005886">
    <property type="term" value="C:plasma membrane"/>
    <property type="evidence" value="ECO:0007669"/>
    <property type="project" value="UniProtKB-SubCell"/>
</dbReference>
<evidence type="ECO:0000256" key="1">
    <source>
        <dbReference type="ARBA" id="ARBA00004609"/>
    </source>
</evidence>
<dbReference type="InterPro" id="IPR000490">
    <property type="entry name" value="Glyco_hydro_17"/>
</dbReference>
<sequence length="418" mass="42190">MLKKRWQGCVFMLAFLLCNASGILIPSENSPSEFAKIVQSKQTNHARVCRADPELLRSLAGSDAELMLTIPNEQLEHIAEFQEEADLWVTTYVARFLPAARITHVLAGDDVLTNSPGNAYFLVPAMLNLRSALAAAGLDGRVKVSSAVSAQALAAPAWSGVAGHVLRFLNSAGSPLFLKSRPSEASDAEADAAYAAMRALATGTFCVALQSADPAALQAGLNWACGPGHADCSAIQPGGPCYQQNNLPALASYAYNDYYLKMSSTGATCSFNGTATTTTNDPSSGSCVFAGSSTAGGSNSSAPVGASPPTSLSPPTGFTPPVGSSPPSSDFSPPAVGTTPPFGFAPPAGGGFEPPAGGFGTPPSGFGPPGSFNGSGSFGPSGTLNPYGGCRGAMSGGAGLTALLAVAVAVLLVSMDAT</sequence>
<protein>
    <recommendedName>
        <fullName evidence="15">X8 domain-containing protein</fullName>
    </recommendedName>
</protein>
<dbReference type="PANTHER" id="PTHR31044">
    <property type="entry name" value="BETA-1,3 GLUCANASE"/>
    <property type="match status" value="1"/>
</dbReference>
<evidence type="ECO:0000256" key="9">
    <source>
        <dbReference type="ARBA" id="ARBA00023180"/>
    </source>
</evidence>
<comment type="similarity">
    <text evidence="2 11">Belongs to the glycosyl hydrolase 17 family.</text>
</comment>
<feature type="domain" description="X8" evidence="15">
    <location>
        <begin position="204"/>
        <end position="289"/>
    </location>
</feature>
<evidence type="ECO:0000256" key="6">
    <source>
        <dbReference type="ARBA" id="ARBA00022801"/>
    </source>
</evidence>
<evidence type="ECO:0000256" key="11">
    <source>
        <dbReference type="RuleBase" id="RU004335"/>
    </source>
</evidence>
<evidence type="ECO:0000256" key="5">
    <source>
        <dbReference type="ARBA" id="ARBA00022729"/>
    </source>
</evidence>
<dbReference type="GO" id="GO:0005975">
    <property type="term" value="P:carbohydrate metabolic process"/>
    <property type="evidence" value="ECO:0007669"/>
    <property type="project" value="InterPro"/>
</dbReference>